<evidence type="ECO:0000313" key="3">
    <source>
        <dbReference type="EMBL" id="GAD49651.1"/>
    </source>
</evidence>
<evidence type="ECO:0000256" key="1">
    <source>
        <dbReference type="SAM" id="MobiDB-lite"/>
    </source>
</evidence>
<feature type="signal peptide" evidence="2">
    <location>
        <begin position="1"/>
        <end position="32"/>
    </location>
</feature>
<keyword evidence="2" id="KW-0732">Signal</keyword>
<evidence type="ECO:0000256" key="2">
    <source>
        <dbReference type="SAM" id="SignalP"/>
    </source>
</evidence>
<dbReference type="Proteomes" id="UP000016568">
    <property type="component" value="Unassembled WGS sequence"/>
</dbReference>
<proteinExistence type="predicted"/>
<keyword evidence="4" id="KW-1185">Reference proteome</keyword>
<gene>
    <name evidence="3" type="primary">trbC</name>
    <name evidence="3" type="ORF">NT2_06_00900</name>
</gene>
<feature type="compositionally biased region" description="Polar residues" evidence="1">
    <location>
        <begin position="34"/>
        <end position="49"/>
    </location>
</feature>
<organism evidence="3 4">
    <name type="scientific">Caenibius tardaugens NBRC 16725</name>
    <dbReference type="NCBI Taxonomy" id="1219035"/>
    <lineage>
        <taxon>Bacteria</taxon>
        <taxon>Pseudomonadati</taxon>
        <taxon>Pseudomonadota</taxon>
        <taxon>Alphaproteobacteria</taxon>
        <taxon>Sphingomonadales</taxon>
        <taxon>Erythrobacteraceae</taxon>
        <taxon>Caenibius</taxon>
    </lineage>
</organism>
<dbReference type="EMBL" id="BASZ01000006">
    <property type="protein sequence ID" value="GAD49651.1"/>
    <property type="molecule type" value="Genomic_DNA"/>
</dbReference>
<dbReference type="Pfam" id="PF09673">
    <property type="entry name" value="TrbC_Ftype"/>
    <property type="match status" value="1"/>
</dbReference>
<name>U2Y8R5_9SPHN</name>
<evidence type="ECO:0000313" key="4">
    <source>
        <dbReference type="Proteomes" id="UP000016568"/>
    </source>
</evidence>
<reference evidence="3 4" key="1">
    <citation type="submission" date="2013-09" db="EMBL/GenBank/DDBJ databases">
        <title>Whole genome shotgun sequence of Novosphingobium tardaugens NBRC 16725.</title>
        <authorList>
            <person name="Isaki S."/>
            <person name="Hosoyama A."/>
            <person name="Tsuchikane K."/>
            <person name="Katsumata H."/>
            <person name="Ando Y."/>
            <person name="Yamazaki S."/>
            <person name="Fujita N."/>
        </authorList>
    </citation>
    <scope>NUCLEOTIDE SEQUENCE [LARGE SCALE GENOMIC DNA]</scope>
    <source>
        <strain evidence="3 4">NBRC 16725</strain>
    </source>
</reference>
<comment type="caution">
    <text evidence="3">The sequence shown here is derived from an EMBL/GenBank/DDBJ whole genome shotgun (WGS) entry which is preliminary data.</text>
</comment>
<feature type="chain" id="PRO_5004637408" evidence="2">
    <location>
        <begin position="33"/>
        <end position="313"/>
    </location>
</feature>
<sequence>MRTPSHLAVRRGALALGLIIASLSAMQAPALAQEPSQASNQTPSQNPSANAREKVQQEGDGALERLRQAVAAQKEHATVSGPAALPAIPEPVRRRAFEAMHAHTPSPAMDARARSALDAGKAAFAAQRDAMARRLNQALGLEAPDMAALARAAAPKPADNWVPVLFVSSSMPITTLRAYALQLEKARGVMAFRGMPGGLTHVAPMARLSAEILRLDPGCEGPACAMRDVQLIVDPIVFRQHGIAQVPALAMIPGDPTQPYCERGEDASAPATLPKLAGRIVYGDAALSGMLEEYARLGGKEEVRDAQSRLESR</sequence>
<protein>
    <submittedName>
        <fullName evidence="3">Conjugal transfer protein TrbC</fullName>
    </submittedName>
</protein>
<feature type="region of interest" description="Disordered" evidence="1">
    <location>
        <begin position="31"/>
        <end position="58"/>
    </location>
</feature>
<dbReference type="eggNOG" id="ENOG5032X1U">
    <property type="taxonomic scope" value="Bacteria"/>
</dbReference>
<dbReference type="InterPro" id="IPR019106">
    <property type="entry name" value="T4SS_TrbC"/>
</dbReference>
<dbReference type="AlphaFoldDB" id="U2Y8R5"/>
<accession>U2Y8R5</accession>